<dbReference type="Proteomes" id="UP000183190">
    <property type="component" value="Unassembled WGS sequence"/>
</dbReference>
<dbReference type="EMBL" id="FNWV01000001">
    <property type="protein sequence ID" value="SEH42475.1"/>
    <property type="molecule type" value="Genomic_DNA"/>
</dbReference>
<evidence type="ECO:0000256" key="1">
    <source>
        <dbReference type="SAM" id="SignalP"/>
    </source>
</evidence>
<accession>A0A1H6I185</accession>
<proteinExistence type="predicted"/>
<sequence>MKNTVTKLVTAFLSASVLMISSAAHAFAAYELGDVNNNGFADAVDASLILSEYASSATEKGGSFTTEQRKAADVNHDDHVDAVDASHILAYYAYKSTSGTLDLETYVNDPPTTTKAVTTTTTTTTTTAVTTTVTAVSVDYSEDIIGFWELVPDDEDDTDKMGLFFAKDGTGGVYEISSDMFRFDGDDFILSDTVVPSPLFSDDNGKIVINDSKENIIEMERIKSTNGYLGTYHFYGGKLYDILINGFKLDRKSEVNPIYAILDFYENGQSKIVFKNYYSYDLNGNRIELSENENLMVLFNGPGTIKIEGDKMSVTDGNEEVLFTRVKFPSDESLLY</sequence>
<dbReference type="InterPro" id="IPR002105">
    <property type="entry name" value="Dockerin_1_rpt"/>
</dbReference>
<keyword evidence="1" id="KW-0732">Signal</keyword>
<dbReference type="OrthoDB" id="1819010at2"/>
<dbReference type="CDD" id="cd14255">
    <property type="entry name" value="Dockerin_III"/>
    <property type="match status" value="1"/>
</dbReference>
<dbReference type="SUPFAM" id="SSF63446">
    <property type="entry name" value="Type I dockerin domain"/>
    <property type="match status" value="1"/>
</dbReference>
<protein>
    <recommendedName>
        <fullName evidence="4">Dockerin domain-containing protein</fullName>
    </recommendedName>
</protein>
<gene>
    <name evidence="2" type="ORF">SAMN02910265_00607</name>
</gene>
<feature type="chain" id="PRO_5010311171" description="Dockerin domain-containing protein" evidence="1">
    <location>
        <begin position="29"/>
        <end position="336"/>
    </location>
</feature>
<dbReference type="Gene3D" id="1.10.1330.10">
    <property type="entry name" value="Dockerin domain"/>
    <property type="match status" value="2"/>
</dbReference>
<evidence type="ECO:0000313" key="3">
    <source>
        <dbReference type="Proteomes" id="UP000183190"/>
    </source>
</evidence>
<dbReference type="RefSeq" id="WP_074714405.1">
    <property type="nucleotide sequence ID" value="NZ_FNWV01000001.1"/>
</dbReference>
<evidence type="ECO:0000313" key="2">
    <source>
        <dbReference type="EMBL" id="SEH42475.1"/>
    </source>
</evidence>
<dbReference type="InterPro" id="IPR036439">
    <property type="entry name" value="Dockerin_dom_sf"/>
</dbReference>
<evidence type="ECO:0008006" key="4">
    <source>
        <dbReference type="Google" id="ProtNLM"/>
    </source>
</evidence>
<name>A0A1H6I185_RUMFL</name>
<organism evidence="2 3">
    <name type="scientific">Ruminococcus flavefaciens</name>
    <dbReference type="NCBI Taxonomy" id="1265"/>
    <lineage>
        <taxon>Bacteria</taxon>
        <taxon>Bacillati</taxon>
        <taxon>Bacillota</taxon>
        <taxon>Clostridia</taxon>
        <taxon>Eubacteriales</taxon>
        <taxon>Oscillospiraceae</taxon>
        <taxon>Ruminococcus</taxon>
    </lineage>
</organism>
<feature type="signal peptide" evidence="1">
    <location>
        <begin position="1"/>
        <end position="28"/>
    </location>
</feature>
<dbReference type="Pfam" id="PF00404">
    <property type="entry name" value="Dockerin_1"/>
    <property type="match status" value="1"/>
</dbReference>
<dbReference type="AlphaFoldDB" id="A0A1H6I185"/>
<dbReference type="GO" id="GO:0000272">
    <property type="term" value="P:polysaccharide catabolic process"/>
    <property type="evidence" value="ECO:0007669"/>
    <property type="project" value="InterPro"/>
</dbReference>
<dbReference type="GO" id="GO:0004553">
    <property type="term" value="F:hydrolase activity, hydrolyzing O-glycosyl compounds"/>
    <property type="evidence" value="ECO:0007669"/>
    <property type="project" value="InterPro"/>
</dbReference>
<reference evidence="2 3" key="1">
    <citation type="submission" date="2016-10" db="EMBL/GenBank/DDBJ databases">
        <authorList>
            <person name="de Groot N.N."/>
        </authorList>
    </citation>
    <scope>NUCLEOTIDE SEQUENCE [LARGE SCALE GENOMIC DNA]</scope>
    <source>
        <strain evidence="2 3">YAD2003</strain>
    </source>
</reference>